<keyword evidence="1" id="KW-0812">Transmembrane</keyword>
<dbReference type="AlphaFoldDB" id="A0A258HM18"/>
<gene>
    <name evidence="2" type="ORF">B7Y86_04990</name>
</gene>
<feature type="transmembrane region" description="Helical" evidence="1">
    <location>
        <begin position="398"/>
        <end position="417"/>
    </location>
</feature>
<evidence type="ECO:0000256" key="1">
    <source>
        <dbReference type="SAM" id="Phobius"/>
    </source>
</evidence>
<keyword evidence="1" id="KW-1133">Transmembrane helix</keyword>
<reference evidence="2 3" key="1">
    <citation type="submission" date="2017-03" db="EMBL/GenBank/DDBJ databases">
        <title>Lifting the veil on microbial sulfur biogeochemistry in mining wastewaters.</title>
        <authorList>
            <person name="Kantor R.S."/>
            <person name="Colenbrander Nelson T."/>
            <person name="Marshall S."/>
            <person name="Bennett D."/>
            <person name="Apte S."/>
            <person name="Camacho D."/>
            <person name="Thomas B.C."/>
            <person name="Warren L.A."/>
            <person name="Banfield J.F."/>
        </authorList>
    </citation>
    <scope>NUCLEOTIDE SEQUENCE [LARGE SCALE GENOMIC DNA]</scope>
    <source>
        <strain evidence="2">32-68-21</strain>
    </source>
</reference>
<organism evidence="2 3">
    <name type="scientific">Brevundimonas subvibrioides</name>
    <dbReference type="NCBI Taxonomy" id="74313"/>
    <lineage>
        <taxon>Bacteria</taxon>
        <taxon>Pseudomonadati</taxon>
        <taxon>Pseudomonadota</taxon>
        <taxon>Alphaproteobacteria</taxon>
        <taxon>Caulobacterales</taxon>
        <taxon>Caulobacteraceae</taxon>
        <taxon>Brevundimonas</taxon>
    </lineage>
</organism>
<proteinExistence type="predicted"/>
<sequence>MVSGISTNWRYHPQRDALLAEAHARPFTPLVGPALVTRIATLSGQAGEQGDRDHMAALCRRLGQAEPGPTARWCGLEAGTWRLRWERHTEFSTWTFFRSPVNKAPFAETALDMVPIDWLGAWPGDVLVATRLEVWSHTDVTAAAALFAVGVTGGRLVDSDTLVLTDFRADAEGMTRFLLLSDDVGDGALTGRLVQTLLEVETYRLMALLAFPVAGESASALSCIEATAADLAHQLAEDADPDADRLLLDRLAAVAGETEALISRTNFRFDAAAAYHRLVRERIERLREQHIEGLLTLGEFMQRRLDPAMRTCDAVAERQRAAIARIARMTQMLNTRVEVAAEATSAALLASMDRRAGAQLRLQQAVEGLSTVAIAYYTLGLLLLPLKGLERIWTQFDATLGAGLLTPFVLAGVWLGLRAWREQFAHEG</sequence>
<name>A0A258HM18_9CAUL</name>
<evidence type="ECO:0008006" key="4">
    <source>
        <dbReference type="Google" id="ProtNLM"/>
    </source>
</evidence>
<dbReference type="EMBL" id="NCEQ01000004">
    <property type="protein sequence ID" value="OYX57829.1"/>
    <property type="molecule type" value="Genomic_DNA"/>
</dbReference>
<accession>A0A258HM18</accession>
<keyword evidence="1" id="KW-0472">Membrane</keyword>
<dbReference type="Proteomes" id="UP000216147">
    <property type="component" value="Unassembled WGS sequence"/>
</dbReference>
<comment type="caution">
    <text evidence="2">The sequence shown here is derived from an EMBL/GenBank/DDBJ whole genome shotgun (WGS) entry which is preliminary data.</text>
</comment>
<dbReference type="Pfam" id="PF11902">
    <property type="entry name" value="DUF3422"/>
    <property type="match status" value="1"/>
</dbReference>
<evidence type="ECO:0000313" key="3">
    <source>
        <dbReference type="Proteomes" id="UP000216147"/>
    </source>
</evidence>
<protein>
    <recommendedName>
        <fullName evidence="4">Egg lysin</fullName>
    </recommendedName>
</protein>
<evidence type="ECO:0000313" key="2">
    <source>
        <dbReference type="EMBL" id="OYX57829.1"/>
    </source>
</evidence>
<feature type="transmembrane region" description="Helical" evidence="1">
    <location>
        <begin position="368"/>
        <end position="386"/>
    </location>
</feature>
<dbReference type="InterPro" id="IPR021830">
    <property type="entry name" value="DUF3422"/>
</dbReference>